<evidence type="ECO:0000313" key="3">
    <source>
        <dbReference type="Proteomes" id="UP001430953"/>
    </source>
</evidence>
<gene>
    <name evidence="2" type="ORF">PUN28_013016</name>
</gene>
<name>A0AAW2F6J3_9HYME</name>
<keyword evidence="1" id="KW-0472">Membrane</keyword>
<evidence type="ECO:0000313" key="2">
    <source>
        <dbReference type="EMBL" id="KAL0111519.1"/>
    </source>
</evidence>
<protein>
    <submittedName>
        <fullName evidence="2">Uncharacterized protein</fullName>
    </submittedName>
</protein>
<dbReference type="EMBL" id="JADYXP020000013">
    <property type="protein sequence ID" value="KAL0111519.1"/>
    <property type="molecule type" value="Genomic_DNA"/>
</dbReference>
<comment type="caution">
    <text evidence="2">The sequence shown here is derived from an EMBL/GenBank/DDBJ whole genome shotgun (WGS) entry which is preliminary data.</text>
</comment>
<keyword evidence="1" id="KW-1133">Transmembrane helix</keyword>
<keyword evidence="1" id="KW-0812">Transmembrane</keyword>
<feature type="transmembrane region" description="Helical" evidence="1">
    <location>
        <begin position="36"/>
        <end position="54"/>
    </location>
</feature>
<evidence type="ECO:0000256" key="1">
    <source>
        <dbReference type="SAM" id="Phobius"/>
    </source>
</evidence>
<proteinExistence type="predicted"/>
<accession>A0AAW2F6J3</accession>
<keyword evidence="3" id="KW-1185">Reference proteome</keyword>
<dbReference type="Proteomes" id="UP001430953">
    <property type="component" value="Unassembled WGS sequence"/>
</dbReference>
<reference evidence="2 3" key="1">
    <citation type="submission" date="2023-03" db="EMBL/GenBank/DDBJ databases">
        <title>High recombination rates correlate with genetic variation in Cardiocondyla obscurior ants.</title>
        <authorList>
            <person name="Errbii M."/>
        </authorList>
    </citation>
    <scope>NUCLEOTIDE SEQUENCE [LARGE SCALE GENOMIC DNA]</scope>
    <source>
        <strain evidence="2">Alpha-2009</strain>
        <tissue evidence="2">Whole body</tissue>
    </source>
</reference>
<sequence>MVLEVLLLLDSHDRVISTRSPIYNKKKLCQNVYCTLYMKIIKVTFLILVILAIYNNTNSDTSHFKEYLYKKYNKIFPTYSKKI</sequence>
<dbReference type="AlphaFoldDB" id="A0AAW2F6J3"/>
<organism evidence="2 3">
    <name type="scientific">Cardiocondyla obscurior</name>
    <dbReference type="NCBI Taxonomy" id="286306"/>
    <lineage>
        <taxon>Eukaryota</taxon>
        <taxon>Metazoa</taxon>
        <taxon>Ecdysozoa</taxon>
        <taxon>Arthropoda</taxon>
        <taxon>Hexapoda</taxon>
        <taxon>Insecta</taxon>
        <taxon>Pterygota</taxon>
        <taxon>Neoptera</taxon>
        <taxon>Endopterygota</taxon>
        <taxon>Hymenoptera</taxon>
        <taxon>Apocrita</taxon>
        <taxon>Aculeata</taxon>
        <taxon>Formicoidea</taxon>
        <taxon>Formicidae</taxon>
        <taxon>Myrmicinae</taxon>
        <taxon>Cardiocondyla</taxon>
    </lineage>
</organism>